<evidence type="ECO:0000313" key="2">
    <source>
        <dbReference type="EMBL" id="MFD1513865.1"/>
    </source>
</evidence>
<evidence type="ECO:0000259" key="1">
    <source>
        <dbReference type="Pfam" id="PF18545"/>
    </source>
</evidence>
<sequence length="111" mass="12107">MDRQVRMVVELERSAVPPSEVVAEGLARANGIEAVDLDVTLFDYVDPSSLDRVFVDRRPDAPRDGWVSFPVEGYRVTVANAPADAVTVRVEAVGEVLDERATVDAGFETDC</sequence>
<dbReference type="Proteomes" id="UP001597187">
    <property type="component" value="Unassembled WGS sequence"/>
</dbReference>
<dbReference type="RefSeq" id="WP_250873827.1">
    <property type="nucleotide sequence ID" value="NZ_JALXFV010000005.1"/>
</dbReference>
<dbReference type="EMBL" id="JBHUDC010000005">
    <property type="protein sequence ID" value="MFD1513865.1"/>
    <property type="molecule type" value="Genomic_DNA"/>
</dbReference>
<dbReference type="AlphaFoldDB" id="A0ABD6AWY3"/>
<keyword evidence="3" id="KW-1185">Reference proteome</keyword>
<protein>
    <submittedName>
        <fullName evidence="2">HalOD1 output domain-containing protein</fullName>
    </submittedName>
</protein>
<dbReference type="InterPro" id="IPR040624">
    <property type="entry name" value="HalOD1"/>
</dbReference>
<accession>A0ABD6AWY3</accession>
<feature type="domain" description="Halobacterial output" evidence="1">
    <location>
        <begin position="16"/>
        <end position="80"/>
    </location>
</feature>
<name>A0ABD6AWY3_9EURY</name>
<proteinExistence type="predicted"/>
<reference evidence="2 3" key="1">
    <citation type="journal article" date="2019" name="Int. J. Syst. Evol. Microbiol.">
        <title>The Global Catalogue of Microorganisms (GCM) 10K type strain sequencing project: providing services to taxonomists for standard genome sequencing and annotation.</title>
        <authorList>
            <consortium name="The Broad Institute Genomics Platform"/>
            <consortium name="The Broad Institute Genome Sequencing Center for Infectious Disease"/>
            <person name="Wu L."/>
            <person name="Ma J."/>
        </authorList>
    </citation>
    <scope>NUCLEOTIDE SEQUENCE [LARGE SCALE GENOMIC DNA]</scope>
    <source>
        <strain evidence="2 3">CGMCC 1.12563</strain>
    </source>
</reference>
<gene>
    <name evidence="2" type="ORF">ACFSBT_11310</name>
</gene>
<organism evidence="2 3">
    <name type="scientific">Halomarina rubra</name>
    <dbReference type="NCBI Taxonomy" id="2071873"/>
    <lineage>
        <taxon>Archaea</taxon>
        <taxon>Methanobacteriati</taxon>
        <taxon>Methanobacteriota</taxon>
        <taxon>Stenosarchaea group</taxon>
        <taxon>Halobacteria</taxon>
        <taxon>Halobacteriales</taxon>
        <taxon>Natronomonadaceae</taxon>
        <taxon>Halomarina</taxon>
    </lineage>
</organism>
<dbReference type="Pfam" id="PF18545">
    <property type="entry name" value="HalOD1"/>
    <property type="match status" value="1"/>
</dbReference>
<comment type="caution">
    <text evidence="2">The sequence shown here is derived from an EMBL/GenBank/DDBJ whole genome shotgun (WGS) entry which is preliminary data.</text>
</comment>
<evidence type="ECO:0000313" key="3">
    <source>
        <dbReference type="Proteomes" id="UP001597187"/>
    </source>
</evidence>